<dbReference type="InterPro" id="IPR036629">
    <property type="entry name" value="YjbJ_sf"/>
</dbReference>
<evidence type="ECO:0000313" key="5">
    <source>
        <dbReference type="Proteomes" id="UP000072421"/>
    </source>
</evidence>
<dbReference type="Proteomes" id="UP000072421">
    <property type="component" value="Chromosome"/>
</dbReference>
<accession>A0A127PBM5</accession>
<protein>
    <submittedName>
        <fullName evidence="4">CsbD-like family protein</fullName>
    </submittedName>
</protein>
<feature type="compositionally biased region" description="Basic and acidic residues" evidence="2">
    <location>
        <begin position="39"/>
        <end position="60"/>
    </location>
</feature>
<feature type="region of interest" description="Disordered" evidence="2">
    <location>
        <begin position="1"/>
        <end position="60"/>
    </location>
</feature>
<evidence type="ECO:0000256" key="2">
    <source>
        <dbReference type="SAM" id="MobiDB-lite"/>
    </source>
</evidence>
<feature type="domain" description="CsbD-like" evidence="3">
    <location>
        <begin position="4"/>
        <end position="56"/>
    </location>
</feature>
<gene>
    <name evidence="4" type="ORF">CFter6_2142</name>
</gene>
<dbReference type="EMBL" id="CP013232">
    <property type="protein sequence ID" value="AMO94831.1"/>
    <property type="molecule type" value="Genomic_DNA"/>
</dbReference>
<name>A0A127PBM5_9BURK</name>
<dbReference type="SUPFAM" id="SSF69047">
    <property type="entry name" value="Hypothetical protein YjbJ"/>
    <property type="match status" value="1"/>
</dbReference>
<reference evidence="4 5" key="1">
    <citation type="submission" date="2015-11" db="EMBL/GenBank/DDBJ databases">
        <title>Exploring the genomic traits of fungus-feeding bacterial genus Collimonas.</title>
        <authorList>
            <person name="Song C."/>
            <person name="Schmidt R."/>
            <person name="de Jager V."/>
            <person name="Krzyzanowska D."/>
            <person name="Jongedijk E."/>
            <person name="Cankar K."/>
            <person name="Beekwilder J."/>
            <person name="van Veen A."/>
            <person name="de Boer W."/>
            <person name="van Veen J.A."/>
            <person name="Garbeva P."/>
        </authorList>
    </citation>
    <scope>NUCLEOTIDE SEQUENCE [LARGE SCALE GENOMIC DNA]</scope>
    <source>
        <strain evidence="4 5">Ter6</strain>
    </source>
</reference>
<dbReference type="OMA" id="RATHNTK"/>
<sequence length="60" mass="6363">MNKDQVKGASKDIAGKIQEGAGKLAGNKEQQAKGLQKQVEGKIEKSLGDAKEVAKDIARK</sequence>
<evidence type="ECO:0000256" key="1">
    <source>
        <dbReference type="ARBA" id="ARBA00009129"/>
    </source>
</evidence>
<dbReference type="PATRIC" id="fig|158899.10.peg.2144"/>
<organism evidence="4">
    <name type="scientific">Collimonas fungivorans</name>
    <dbReference type="NCBI Taxonomy" id="158899"/>
    <lineage>
        <taxon>Bacteria</taxon>
        <taxon>Pseudomonadati</taxon>
        <taxon>Pseudomonadota</taxon>
        <taxon>Betaproteobacteria</taxon>
        <taxon>Burkholderiales</taxon>
        <taxon>Oxalobacteraceae</taxon>
        <taxon>Collimonas</taxon>
    </lineage>
</organism>
<evidence type="ECO:0000313" key="4">
    <source>
        <dbReference type="EMBL" id="AMO94831.1"/>
    </source>
</evidence>
<feature type="compositionally biased region" description="Basic and acidic residues" evidence="2">
    <location>
        <begin position="1"/>
        <end position="14"/>
    </location>
</feature>
<proteinExistence type="inferred from homology"/>
<comment type="similarity">
    <text evidence="1">Belongs to the UPF0337 (CsbD) family.</text>
</comment>
<dbReference type="Pfam" id="PF05532">
    <property type="entry name" value="CsbD"/>
    <property type="match status" value="1"/>
</dbReference>
<dbReference type="RefSeq" id="WP_014005712.1">
    <property type="nucleotide sequence ID" value="NZ_CBIGRP010000002.1"/>
</dbReference>
<evidence type="ECO:0000259" key="3">
    <source>
        <dbReference type="Pfam" id="PF05532"/>
    </source>
</evidence>
<dbReference type="InterPro" id="IPR008462">
    <property type="entry name" value="CsbD"/>
</dbReference>
<dbReference type="Gene3D" id="1.10.1470.10">
    <property type="entry name" value="YjbJ"/>
    <property type="match status" value="1"/>
</dbReference>
<dbReference type="AlphaFoldDB" id="A0A127PBM5"/>
<dbReference type="OrthoDB" id="8564562at2"/>